<reference evidence="9" key="1">
    <citation type="submission" date="2023-04" db="EMBL/GenBank/DDBJ databases">
        <title>Phytophthora fragariaefolia NBRC 109709.</title>
        <authorList>
            <person name="Ichikawa N."/>
            <person name="Sato H."/>
            <person name="Tonouchi N."/>
        </authorList>
    </citation>
    <scope>NUCLEOTIDE SEQUENCE</scope>
    <source>
        <strain evidence="9">NBRC 109709</strain>
    </source>
</reference>
<keyword evidence="1" id="KW-0808">Transferase</keyword>
<dbReference type="Gene3D" id="1.10.340.70">
    <property type="match status" value="1"/>
</dbReference>
<dbReference type="SUPFAM" id="SSF56672">
    <property type="entry name" value="DNA/RNA polymerases"/>
    <property type="match status" value="1"/>
</dbReference>
<protein>
    <submittedName>
        <fullName evidence="9">Unnamed protein product</fullName>
    </submittedName>
</protein>
<dbReference type="InterPro" id="IPR043502">
    <property type="entry name" value="DNA/RNA_pol_sf"/>
</dbReference>
<dbReference type="InterPro" id="IPR041373">
    <property type="entry name" value="RT_RNaseH"/>
</dbReference>
<dbReference type="GO" id="GO:0016787">
    <property type="term" value="F:hydrolase activity"/>
    <property type="evidence" value="ECO:0007669"/>
    <property type="project" value="UniProtKB-KW"/>
</dbReference>
<feature type="domain" description="Integrase zinc-binding" evidence="8">
    <location>
        <begin position="254"/>
        <end position="311"/>
    </location>
</feature>
<dbReference type="Proteomes" id="UP001165121">
    <property type="component" value="Unassembled WGS sequence"/>
</dbReference>
<evidence type="ECO:0000256" key="1">
    <source>
        <dbReference type="ARBA" id="ARBA00022679"/>
    </source>
</evidence>
<evidence type="ECO:0000313" key="10">
    <source>
        <dbReference type="Proteomes" id="UP001165121"/>
    </source>
</evidence>
<dbReference type="InterPro" id="IPR043128">
    <property type="entry name" value="Rev_trsase/Diguanyl_cyclase"/>
</dbReference>
<dbReference type="OrthoDB" id="122220at2759"/>
<keyword evidence="10" id="KW-1185">Reference proteome</keyword>
<evidence type="ECO:0000256" key="2">
    <source>
        <dbReference type="ARBA" id="ARBA00022695"/>
    </source>
</evidence>
<dbReference type="PANTHER" id="PTHR37984">
    <property type="entry name" value="PROTEIN CBG26694"/>
    <property type="match status" value="1"/>
</dbReference>
<evidence type="ECO:0000259" key="8">
    <source>
        <dbReference type="Pfam" id="PF17921"/>
    </source>
</evidence>
<dbReference type="InterPro" id="IPR041588">
    <property type="entry name" value="Integrase_H2C2"/>
</dbReference>
<dbReference type="GO" id="GO:0004519">
    <property type="term" value="F:endonuclease activity"/>
    <property type="evidence" value="ECO:0007669"/>
    <property type="project" value="UniProtKB-KW"/>
</dbReference>
<evidence type="ECO:0000259" key="7">
    <source>
        <dbReference type="Pfam" id="PF17917"/>
    </source>
</evidence>
<dbReference type="AlphaFoldDB" id="A0A9W6XY67"/>
<dbReference type="FunFam" id="3.10.20.370:FF:000001">
    <property type="entry name" value="Retrovirus-related Pol polyprotein from transposon 17.6-like protein"/>
    <property type="match status" value="1"/>
</dbReference>
<evidence type="ECO:0000256" key="6">
    <source>
        <dbReference type="ARBA" id="ARBA00022918"/>
    </source>
</evidence>
<dbReference type="PANTHER" id="PTHR37984:SF5">
    <property type="entry name" value="PROTEIN NYNRIN-LIKE"/>
    <property type="match status" value="1"/>
</dbReference>
<evidence type="ECO:0000256" key="3">
    <source>
        <dbReference type="ARBA" id="ARBA00022722"/>
    </source>
</evidence>
<keyword evidence="5" id="KW-0378">Hydrolase</keyword>
<accession>A0A9W6XY67</accession>
<dbReference type="FunFam" id="1.10.340.70:FF:000001">
    <property type="entry name" value="Retrovirus-related Pol polyprotein from transposon gypsy-like Protein"/>
    <property type="match status" value="1"/>
</dbReference>
<organism evidence="9 10">
    <name type="scientific">Phytophthora fragariaefolia</name>
    <dbReference type="NCBI Taxonomy" id="1490495"/>
    <lineage>
        <taxon>Eukaryota</taxon>
        <taxon>Sar</taxon>
        <taxon>Stramenopiles</taxon>
        <taxon>Oomycota</taxon>
        <taxon>Peronosporomycetes</taxon>
        <taxon>Peronosporales</taxon>
        <taxon>Peronosporaceae</taxon>
        <taxon>Phytophthora</taxon>
    </lineage>
</organism>
<proteinExistence type="predicted"/>
<dbReference type="CDD" id="cd09274">
    <property type="entry name" value="RNase_HI_RT_Ty3"/>
    <property type="match status" value="1"/>
</dbReference>
<dbReference type="Pfam" id="PF17921">
    <property type="entry name" value="Integrase_H2C2"/>
    <property type="match status" value="1"/>
</dbReference>
<evidence type="ECO:0000313" key="9">
    <source>
        <dbReference type="EMBL" id="GMF47792.1"/>
    </source>
</evidence>
<dbReference type="Gene3D" id="3.30.70.270">
    <property type="match status" value="1"/>
</dbReference>
<keyword evidence="4" id="KW-0255">Endonuclease</keyword>
<evidence type="ECO:0000256" key="4">
    <source>
        <dbReference type="ARBA" id="ARBA00022759"/>
    </source>
</evidence>
<keyword evidence="3" id="KW-0540">Nuclease</keyword>
<feature type="domain" description="Reverse transcriptase RNase H-like" evidence="7">
    <location>
        <begin position="56"/>
        <end position="159"/>
    </location>
</feature>
<gene>
    <name evidence="9" type="ORF">Pfra01_001819500</name>
</gene>
<dbReference type="EMBL" id="BSXT01002205">
    <property type="protein sequence ID" value="GMF47792.1"/>
    <property type="molecule type" value="Genomic_DNA"/>
</dbReference>
<name>A0A9W6XY67_9STRA</name>
<evidence type="ECO:0000256" key="5">
    <source>
        <dbReference type="ARBA" id="ARBA00022801"/>
    </source>
</evidence>
<keyword evidence="6" id="KW-0695">RNA-directed DNA polymerase</keyword>
<dbReference type="GO" id="GO:0003964">
    <property type="term" value="F:RNA-directed DNA polymerase activity"/>
    <property type="evidence" value="ECO:0007669"/>
    <property type="project" value="UniProtKB-KW"/>
</dbReference>
<dbReference type="Pfam" id="PF17917">
    <property type="entry name" value="RT_RNaseH"/>
    <property type="match status" value="1"/>
</dbReference>
<keyword evidence="2" id="KW-0548">Nucleotidyltransferase</keyword>
<sequence>MAGFYRRFIPNFGSKAAPMTRLLRKDAVWRWAGPQQEAFEELQKALTGRPVLAYPDFSRPFKLVTDASQVRLRAALTQDQGKGEQPVAYASKVNSPTVAKYSITDLECAAVIWAVKLFRPYLYGRHFELGTDHAALKWLTTWKDLTGRLHRWALQLQEYNFTVVYRPGAGNVVADAMSRASVKAVVAGQSAREVPELYGGEGQITDAEIKSEQARDKTVKRLLEKGRYGASIIEESHGLVFIRNEHGGRRVVLPSTLWAKALREHHDSIFACHLRTQQTYARIAAVYWWPDMRAHVRCWVQACRDCGSRKSKAKEVVPPLRSQEVETLATGGC</sequence>
<dbReference type="InterPro" id="IPR050951">
    <property type="entry name" value="Retrovirus_Pol_polyprotein"/>
</dbReference>
<comment type="caution">
    <text evidence="9">The sequence shown here is derived from an EMBL/GenBank/DDBJ whole genome shotgun (WGS) entry which is preliminary data.</text>
</comment>